<proteinExistence type="predicted"/>
<gene>
    <name evidence="2" type="ORF">GLOINDRAFT_96195</name>
</gene>
<feature type="transmembrane region" description="Helical" evidence="1">
    <location>
        <begin position="12"/>
        <end position="32"/>
    </location>
</feature>
<dbReference type="AlphaFoldDB" id="U9TZA4"/>
<feature type="transmembrane region" description="Helical" evidence="1">
    <location>
        <begin position="81"/>
        <end position="106"/>
    </location>
</feature>
<accession>U9TZA4</accession>
<sequence>MRFSKQSISNQLVIVSASISIDLNFFGLDFLIASVLCELNLLIGIDLSSFRLGPLIGIGFGSFELDSLICISFGSCGLDSLISILILCELDFLISISFGFLCIGLFDRYRSQFFWIELFDHISFSSLWIGLFDQYRLQLLVDWIEHSE</sequence>
<keyword evidence="1" id="KW-0472">Membrane</keyword>
<evidence type="ECO:0000313" key="2">
    <source>
        <dbReference type="EMBL" id="ESA12752.1"/>
    </source>
</evidence>
<keyword evidence="1" id="KW-1133">Transmembrane helix</keyword>
<name>U9TZA4_RHIID</name>
<organism evidence="2">
    <name type="scientific">Rhizophagus irregularis (strain DAOM 181602 / DAOM 197198 / MUCL 43194)</name>
    <name type="common">Arbuscular mycorrhizal fungus</name>
    <name type="synonym">Glomus intraradices</name>
    <dbReference type="NCBI Taxonomy" id="747089"/>
    <lineage>
        <taxon>Eukaryota</taxon>
        <taxon>Fungi</taxon>
        <taxon>Fungi incertae sedis</taxon>
        <taxon>Mucoromycota</taxon>
        <taxon>Glomeromycotina</taxon>
        <taxon>Glomeromycetes</taxon>
        <taxon>Glomerales</taxon>
        <taxon>Glomeraceae</taxon>
        <taxon>Rhizophagus</taxon>
    </lineage>
</organism>
<dbReference type="HOGENOM" id="CLU_1759769_0_0_1"/>
<dbReference type="EMBL" id="KI284606">
    <property type="protein sequence ID" value="ESA12752.1"/>
    <property type="molecule type" value="Genomic_DNA"/>
</dbReference>
<keyword evidence="1" id="KW-0812">Transmembrane</keyword>
<evidence type="ECO:0000256" key="1">
    <source>
        <dbReference type="SAM" id="Phobius"/>
    </source>
</evidence>
<reference evidence="2" key="1">
    <citation type="submission" date="2013-07" db="EMBL/GenBank/DDBJ databases">
        <title>The genome of an arbuscular mycorrhizal fungus provides insights into the evolution of the oldest plant symbiosis.</title>
        <authorList>
            <consortium name="DOE Joint Genome Institute"/>
            <person name="Tisserant E."/>
            <person name="Malbreil M."/>
            <person name="Kuo A."/>
            <person name="Kohler A."/>
            <person name="Symeonidi A."/>
            <person name="Balestrini R."/>
            <person name="Charron P."/>
            <person name="Duensing N."/>
            <person name="Frei-dit-Frey N."/>
            <person name="Gianinazzi-Pearson V."/>
            <person name="Gilbert B."/>
            <person name="Handa Y."/>
            <person name="Hijri M."/>
            <person name="Kaul R."/>
            <person name="Kawaguchi M."/>
            <person name="Krajinski F."/>
            <person name="Lammers P."/>
            <person name="Lapierre D."/>
            <person name="Masclaux F.G."/>
            <person name="Murat C."/>
            <person name="Morin E."/>
            <person name="Ndikumana S."/>
            <person name="Pagni M."/>
            <person name="Petitpierre D."/>
            <person name="Requena N."/>
            <person name="Rosikiewicz P."/>
            <person name="Riley R."/>
            <person name="Saito K."/>
            <person name="San Clemente H."/>
            <person name="Shapiro H."/>
            <person name="van Tuinen D."/>
            <person name="Becard G."/>
            <person name="Bonfante P."/>
            <person name="Paszkowski U."/>
            <person name="Shachar-Hill Y."/>
            <person name="Young J.P."/>
            <person name="Sanders I.R."/>
            <person name="Henrissat B."/>
            <person name="Rensing S.A."/>
            <person name="Grigoriev I.V."/>
            <person name="Corradi N."/>
            <person name="Roux C."/>
            <person name="Martin F."/>
        </authorList>
    </citation>
    <scope>NUCLEOTIDE SEQUENCE</scope>
    <source>
        <strain evidence="2">DAOM 197198</strain>
    </source>
</reference>
<protein>
    <submittedName>
        <fullName evidence="2">Uncharacterized protein</fullName>
    </submittedName>
</protein>